<feature type="chain" id="PRO_5001696031" description="Peptidase" evidence="1">
    <location>
        <begin position="23"/>
        <end position="235"/>
    </location>
</feature>
<sequence length="235" mass="25928">MMTRKIGLIALVALITSLSAIAAPAHKKEPSATEVIEKYIAAIGGESSLRNIKTARLEMVAEFQGMVINMFFVHDDENSRMNQKVMVMGNQASNITVKDGKAVVSGMGQNQTLSDEQYEEARMNMFIFPELHYDEMGYELTHEGTHDVDGEEAHKIAVKNSTGASIINYYSVETGLKVKSENATAGDTFYADYEVFEGVKYPTSLSVKSPMLPEPMKATVETVDFNAEVSDDDFE</sequence>
<keyword evidence="1" id="KW-0732">Signal</keyword>
<gene>
    <name evidence="2" type="ORF">EL17_19000</name>
</gene>
<dbReference type="STRING" id="1048983.EL17_19000"/>
<evidence type="ECO:0008006" key="4">
    <source>
        <dbReference type="Google" id="ProtNLM"/>
    </source>
</evidence>
<evidence type="ECO:0000256" key="1">
    <source>
        <dbReference type="SAM" id="SignalP"/>
    </source>
</evidence>
<dbReference type="AlphaFoldDB" id="A0A074LDZ3"/>
<organism evidence="2 3">
    <name type="scientific">Anditalea andensis</name>
    <dbReference type="NCBI Taxonomy" id="1048983"/>
    <lineage>
        <taxon>Bacteria</taxon>
        <taxon>Pseudomonadati</taxon>
        <taxon>Bacteroidota</taxon>
        <taxon>Cytophagia</taxon>
        <taxon>Cytophagales</taxon>
        <taxon>Cytophagaceae</taxon>
        <taxon>Anditalea</taxon>
    </lineage>
</organism>
<dbReference type="EMBL" id="JMIH01000028">
    <property type="protein sequence ID" value="KEO72007.1"/>
    <property type="molecule type" value="Genomic_DNA"/>
</dbReference>
<evidence type="ECO:0000313" key="2">
    <source>
        <dbReference type="EMBL" id="KEO72007.1"/>
    </source>
</evidence>
<dbReference type="OrthoDB" id="9811314at2"/>
<dbReference type="RefSeq" id="WP_035078079.1">
    <property type="nucleotide sequence ID" value="NZ_JMIH01000028.1"/>
</dbReference>
<comment type="caution">
    <text evidence="2">The sequence shown here is derived from an EMBL/GenBank/DDBJ whole genome shotgun (WGS) entry which is preliminary data.</text>
</comment>
<keyword evidence="3" id="KW-1185">Reference proteome</keyword>
<evidence type="ECO:0000313" key="3">
    <source>
        <dbReference type="Proteomes" id="UP000027821"/>
    </source>
</evidence>
<reference evidence="2 3" key="1">
    <citation type="submission" date="2014-04" db="EMBL/GenBank/DDBJ databases">
        <title>Characterization and application of a salt tolerant electro-active bacterium.</title>
        <authorList>
            <person name="Yang L."/>
            <person name="Wei S."/>
            <person name="Tay Q.X.M."/>
        </authorList>
    </citation>
    <scope>NUCLEOTIDE SEQUENCE [LARGE SCALE GENOMIC DNA]</scope>
    <source>
        <strain evidence="2 3">LY1</strain>
    </source>
</reference>
<accession>A0A074LDZ3</accession>
<proteinExistence type="predicted"/>
<feature type="signal peptide" evidence="1">
    <location>
        <begin position="1"/>
        <end position="22"/>
    </location>
</feature>
<protein>
    <recommendedName>
        <fullName evidence="4">Peptidase</fullName>
    </recommendedName>
</protein>
<name>A0A074LDZ3_9BACT</name>
<dbReference type="Proteomes" id="UP000027821">
    <property type="component" value="Unassembled WGS sequence"/>
</dbReference>
<dbReference type="eggNOG" id="COG0612">
    <property type="taxonomic scope" value="Bacteria"/>
</dbReference>